<protein>
    <recommendedName>
        <fullName evidence="3">Delta(24)-sterol reductase</fullName>
        <ecNumber evidence="3">1.3.1.72</ecNumber>
    </recommendedName>
</protein>
<evidence type="ECO:0000256" key="5">
    <source>
        <dbReference type="ARBA" id="ARBA00022989"/>
    </source>
</evidence>
<evidence type="ECO:0000256" key="6">
    <source>
        <dbReference type="ARBA" id="ARBA00023002"/>
    </source>
</evidence>
<dbReference type="PANTHER" id="PTHR10801">
    <property type="entry name" value="24-DEHYDROCHOLESTEROL REDUCTASE"/>
    <property type="match status" value="1"/>
</dbReference>
<dbReference type="InterPro" id="IPR040165">
    <property type="entry name" value="Diminuto-like"/>
</dbReference>
<keyword evidence="6" id="KW-0560">Oxidoreductase</keyword>
<keyword evidence="8" id="KW-0576">Peroxisome</keyword>
<keyword evidence="7" id="KW-0472">Membrane</keyword>
<comment type="catalytic activity">
    <reaction evidence="9">
        <text>lanosterol + NADPH + H(+) = 24,25-dihydrolanosterol + NADP(+)</text>
        <dbReference type="Rhea" id="RHEA:33919"/>
        <dbReference type="ChEBI" id="CHEBI:15378"/>
        <dbReference type="ChEBI" id="CHEBI:16521"/>
        <dbReference type="ChEBI" id="CHEBI:28113"/>
        <dbReference type="ChEBI" id="CHEBI:57783"/>
        <dbReference type="ChEBI" id="CHEBI:58349"/>
    </reaction>
    <physiologicalReaction direction="left-to-right" evidence="9">
        <dbReference type="Rhea" id="RHEA:33920"/>
    </physiologicalReaction>
</comment>
<dbReference type="Gene3D" id="3.30.465.10">
    <property type="match status" value="1"/>
</dbReference>
<evidence type="ECO:0000256" key="3">
    <source>
        <dbReference type="ARBA" id="ARBA00012405"/>
    </source>
</evidence>
<dbReference type="InterPro" id="IPR036318">
    <property type="entry name" value="FAD-bd_PCMH-like_sf"/>
</dbReference>
<dbReference type="GeneID" id="106458241"/>
<evidence type="ECO:0000256" key="1">
    <source>
        <dbReference type="ARBA" id="ARBA00004167"/>
    </source>
</evidence>
<dbReference type="InterPro" id="IPR016169">
    <property type="entry name" value="FAD-bd_PCMH_sub2"/>
</dbReference>
<sequence>MCTGRPGWLTMSLRLGQYKKKLHQIYLPLMDVLDIDTSRQIVRVEPLVTMGQLSATLLSQGWTLPVVPELDDLTVGGLINGTGVETSSHIYGLFQHICVSYELILSDGSVVTCTKDNEPDLFYSVPWAHGTLGFLLSAEIRIIPAKKFVHLQYTPTYTLDDFIKKFTYESTRKDPHQFVEALAFGPDRSVLMVADMTDQPDPKKINKIGHYYKPWFYKHVETFLRKGPSEEYIPLQDYFHRHTRSLFWQLQYIIPFGNNQLFRYFLGWLMPPKVSLLKLTQGETIRKLYEEHQFIQDLMIPLNSLKEAIGVLHDTVKIYPIWLCPFLLHADPGMVHPQQDSGQMYVDVGLYGEPQVMGYQAARDTRKMEAYCRKTGGFQMLYADSYMTKDEFCEMFDHQLYDKMREQLNCKSAFPHVYDKVGRKTLL</sequence>
<accession>A0ABM1S8Y6</accession>
<evidence type="ECO:0000256" key="4">
    <source>
        <dbReference type="ARBA" id="ARBA00022692"/>
    </source>
</evidence>
<gene>
    <name evidence="13" type="primary">LOC106458241</name>
</gene>
<evidence type="ECO:0000313" key="13">
    <source>
        <dbReference type="RefSeq" id="XP_022240091.1"/>
    </source>
</evidence>
<keyword evidence="4" id="KW-0812">Transmembrane</keyword>
<dbReference type="EC" id="1.3.1.72" evidence="3"/>
<dbReference type="RefSeq" id="XP_022240091.1">
    <property type="nucleotide sequence ID" value="XM_022384383.1"/>
</dbReference>
<evidence type="ECO:0000256" key="7">
    <source>
        <dbReference type="ARBA" id="ARBA00023136"/>
    </source>
</evidence>
<name>A0ABM1S8Y6_LIMPO</name>
<reference evidence="13" key="1">
    <citation type="submission" date="2025-08" db="UniProtKB">
        <authorList>
            <consortium name="RefSeq"/>
        </authorList>
    </citation>
    <scope>IDENTIFICATION</scope>
    <source>
        <tissue evidence="13">Muscle</tissue>
    </source>
</reference>
<dbReference type="PANTHER" id="PTHR10801:SF0">
    <property type="entry name" value="DELTA(24)-STEROL REDUCTASE"/>
    <property type="match status" value="1"/>
</dbReference>
<dbReference type="PROSITE" id="PS51387">
    <property type="entry name" value="FAD_PCMH"/>
    <property type="match status" value="1"/>
</dbReference>
<organism evidence="12 13">
    <name type="scientific">Limulus polyphemus</name>
    <name type="common">Atlantic horseshoe crab</name>
    <dbReference type="NCBI Taxonomy" id="6850"/>
    <lineage>
        <taxon>Eukaryota</taxon>
        <taxon>Metazoa</taxon>
        <taxon>Ecdysozoa</taxon>
        <taxon>Arthropoda</taxon>
        <taxon>Chelicerata</taxon>
        <taxon>Merostomata</taxon>
        <taxon>Xiphosura</taxon>
        <taxon>Limulidae</taxon>
        <taxon>Limulus</taxon>
    </lineage>
</organism>
<evidence type="ECO:0000256" key="10">
    <source>
        <dbReference type="ARBA" id="ARBA00052927"/>
    </source>
</evidence>
<keyword evidence="5" id="KW-1133">Transmembrane helix</keyword>
<evidence type="ECO:0000313" key="12">
    <source>
        <dbReference type="Proteomes" id="UP000694941"/>
    </source>
</evidence>
<dbReference type="Proteomes" id="UP000694941">
    <property type="component" value="Unplaced"/>
</dbReference>
<dbReference type="Pfam" id="PF01565">
    <property type="entry name" value="FAD_binding_4"/>
    <property type="match status" value="1"/>
</dbReference>
<proteinExistence type="predicted"/>
<evidence type="ECO:0000259" key="11">
    <source>
        <dbReference type="PROSITE" id="PS51387"/>
    </source>
</evidence>
<comment type="subcellular location">
    <subcellularLocation>
        <location evidence="1">Membrane</location>
        <topology evidence="1">Single-pass membrane protein</topology>
    </subcellularLocation>
    <subcellularLocation>
        <location evidence="2">Peroxisome</location>
    </subcellularLocation>
</comment>
<dbReference type="InterPro" id="IPR006094">
    <property type="entry name" value="Oxid_FAD_bind_N"/>
</dbReference>
<evidence type="ECO:0000256" key="2">
    <source>
        <dbReference type="ARBA" id="ARBA00004275"/>
    </source>
</evidence>
<feature type="domain" description="FAD-binding PCMH-type" evidence="11">
    <location>
        <begin position="1"/>
        <end position="145"/>
    </location>
</feature>
<dbReference type="SUPFAM" id="SSF56176">
    <property type="entry name" value="FAD-binding/transporter-associated domain-like"/>
    <property type="match status" value="1"/>
</dbReference>
<dbReference type="InterPro" id="IPR016166">
    <property type="entry name" value="FAD-bd_PCMH"/>
</dbReference>
<evidence type="ECO:0000256" key="8">
    <source>
        <dbReference type="ARBA" id="ARBA00023140"/>
    </source>
</evidence>
<keyword evidence="12" id="KW-1185">Reference proteome</keyword>
<evidence type="ECO:0000256" key="9">
    <source>
        <dbReference type="ARBA" id="ARBA00051033"/>
    </source>
</evidence>
<comment type="catalytic activity">
    <reaction evidence="10">
        <text>5alpha-cholest-8-en-3beta-ol + NADP(+) = zymosterol + NADPH + H(+)</text>
        <dbReference type="Rhea" id="RHEA:36399"/>
        <dbReference type="ChEBI" id="CHEBI:15378"/>
        <dbReference type="ChEBI" id="CHEBI:16608"/>
        <dbReference type="ChEBI" id="CHEBI:18252"/>
        <dbReference type="ChEBI" id="CHEBI:57783"/>
        <dbReference type="ChEBI" id="CHEBI:58349"/>
        <dbReference type="EC" id="1.3.1.72"/>
    </reaction>
    <physiologicalReaction direction="right-to-left" evidence="10">
        <dbReference type="Rhea" id="RHEA:36401"/>
    </physiologicalReaction>
</comment>